<evidence type="ECO:0000259" key="3">
    <source>
        <dbReference type="Pfam" id="PF13359"/>
    </source>
</evidence>
<dbReference type="Pfam" id="PF13359">
    <property type="entry name" value="DDE_Tnp_4"/>
    <property type="match status" value="1"/>
</dbReference>
<evidence type="ECO:0000259" key="4">
    <source>
        <dbReference type="Pfam" id="PF13613"/>
    </source>
</evidence>
<dbReference type="RefSeq" id="WP_048822195.1">
    <property type="nucleotide sequence ID" value="NZ_AEJC01000665.1"/>
</dbReference>
<dbReference type="EMBL" id="JF273471">
    <property type="protein sequence ID" value="AEL30529.1"/>
    <property type="molecule type" value="Genomic_DNA"/>
</dbReference>
<dbReference type="Pfam" id="PF13613">
    <property type="entry name" value="HTH_Tnp_4"/>
    <property type="match status" value="1"/>
</dbReference>
<feature type="domain" description="Transposase Helix-turn-helix" evidence="4">
    <location>
        <begin position="31"/>
        <end position="82"/>
    </location>
</feature>
<reference evidence="5" key="1">
    <citation type="journal article" date="2012" name="Mol. Plant Microbe Interact.">
        <title>Evidence that thaxtomin C is a pathogenicity determinant of streptomyces ipomoeae, the causative agent of streptomyces soil rot disease of sweet potato.</title>
        <authorList>
            <person name="Guan D."/>
            <person name="Grau B.L."/>
            <person name="Clark C.A."/>
            <person name="Taylor C.M."/>
            <person name="Loria R."/>
            <person name="Pettis G.S."/>
        </authorList>
    </citation>
    <scope>NUCLEOTIDE SEQUENCE</scope>
    <source>
        <strain evidence="5">91-03</strain>
    </source>
</reference>
<sequence length="249" mass="27675">MVPYPAALDLPHALVEWVTMLIVTHEGDRRCKLRPSERAVIALAYLRRHDPLAQLAAGFRISVGTAHAYVTAVVEYLADKAPGLLKVLREADSDYVLVDGTLAECDRVGDGRADYSTKRKRHGVNVQVVTDPDGRTLWLSPALPGRTHDLTAARTHKIIRICERQGVPVLADMAYIGAGEWVTTPKRRPPHGELTTTEQTVNRALAATRAPVERGIARLKCWRIFRHARCSPNRMPSIAKAVLTLERHH</sequence>
<protein>
    <submittedName>
        <fullName evidence="5">Putative transposase</fullName>
    </submittedName>
</protein>
<name>I3P639_9ACTN</name>
<dbReference type="GO" id="GO:0046872">
    <property type="term" value="F:metal ion binding"/>
    <property type="evidence" value="ECO:0007669"/>
    <property type="project" value="UniProtKB-KW"/>
</dbReference>
<evidence type="ECO:0000256" key="1">
    <source>
        <dbReference type="ARBA" id="ARBA00001968"/>
    </source>
</evidence>
<keyword evidence="2" id="KW-0479">Metal-binding</keyword>
<dbReference type="AlphaFoldDB" id="I3P639"/>
<feature type="domain" description="DDE Tnp4" evidence="3">
    <location>
        <begin position="98"/>
        <end position="245"/>
    </location>
</feature>
<evidence type="ECO:0000256" key="2">
    <source>
        <dbReference type="ARBA" id="ARBA00022723"/>
    </source>
</evidence>
<accession>I3P639</accession>
<dbReference type="InterPro" id="IPR027805">
    <property type="entry name" value="Transposase_HTH_dom"/>
</dbReference>
<proteinExistence type="predicted"/>
<comment type="cofactor">
    <cofactor evidence="1">
        <name>a divalent metal cation</name>
        <dbReference type="ChEBI" id="CHEBI:60240"/>
    </cofactor>
</comment>
<organism evidence="5">
    <name type="scientific">Streptomyces ipomoeae 91-03</name>
    <dbReference type="NCBI Taxonomy" id="698759"/>
    <lineage>
        <taxon>Bacteria</taxon>
        <taxon>Bacillati</taxon>
        <taxon>Actinomycetota</taxon>
        <taxon>Actinomycetes</taxon>
        <taxon>Kitasatosporales</taxon>
        <taxon>Streptomycetaceae</taxon>
        <taxon>Streptomyces</taxon>
    </lineage>
</organism>
<evidence type="ECO:0000313" key="5">
    <source>
        <dbReference type="EMBL" id="AEL30529.1"/>
    </source>
</evidence>
<dbReference type="InterPro" id="IPR027806">
    <property type="entry name" value="HARBI1_dom"/>
</dbReference>
<dbReference type="OrthoDB" id="3699454at2"/>